<reference evidence="5 6" key="1">
    <citation type="submission" date="2012-05" db="EMBL/GenBank/DDBJ databases">
        <title>Finished chromosome of genome of Oscillatoria sp. PCC 7112.</title>
        <authorList>
            <consortium name="US DOE Joint Genome Institute"/>
            <person name="Gugger M."/>
            <person name="Coursin T."/>
            <person name="Rippka R."/>
            <person name="Tandeau De Marsac N."/>
            <person name="Huntemann M."/>
            <person name="Wei C.-L."/>
            <person name="Han J."/>
            <person name="Detter J.C."/>
            <person name="Han C."/>
            <person name="Tapia R."/>
            <person name="Davenport K."/>
            <person name="Daligault H."/>
            <person name="Erkkila T."/>
            <person name="Gu W."/>
            <person name="Munk A.C.C."/>
            <person name="Teshima H."/>
            <person name="Xu Y."/>
            <person name="Chain P."/>
            <person name="Chen A."/>
            <person name="Krypides N."/>
            <person name="Mavromatis K."/>
            <person name="Markowitz V."/>
            <person name="Szeto E."/>
            <person name="Ivanova N."/>
            <person name="Mikhailova N."/>
            <person name="Ovchinnikova G."/>
            <person name="Pagani I."/>
            <person name="Pati A."/>
            <person name="Goodwin L."/>
            <person name="Peters L."/>
            <person name="Pitluck S."/>
            <person name="Woyke T."/>
            <person name="Kerfeld C."/>
        </authorList>
    </citation>
    <scope>NUCLEOTIDE SEQUENCE [LARGE SCALE GENOMIC DNA]</scope>
    <source>
        <strain evidence="5 6">PCC 7112</strain>
    </source>
</reference>
<dbReference type="RefSeq" id="WP_015174014.1">
    <property type="nucleotide sequence ID" value="NC_019729.1"/>
</dbReference>
<evidence type="ECO:0000256" key="2">
    <source>
        <dbReference type="ARBA" id="ARBA00023180"/>
    </source>
</evidence>
<dbReference type="PROSITE" id="PS50293">
    <property type="entry name" value="TPR_REGION"/>
    <property type="match status" value="2"/>
</dbReference>
<feature type="repeat" description="TPR" evidence="3">
    <location>
        <begin position="246"/>
        <end position="279"/>
    </location>
</feature>
<dbReference type="KEGG" id="oni:Osc7112_0028"/>
<protein>
    <submittedName>
        <fullName evidence="5">Sulfotransferase</fullName>
    </submittedName>
</protein>
<evidence type="ECO:0000256" key="3">
    <source>
        <dbReference type="PROSITE-ProRule" id="PRU00339"/>
    </source>
</evidence>
<evidence type="ECO:0000256" key="1">
    <source>
        <dbReference type="ARBA" id="ARBA00022679"/>
    </source>
</evidence>
<dbReference type="AlphaFoldDB" id="K9VBR1"/>
<dbReference type="PATRIC" id="fig|179408.3.peg.36"/>
<dbReference type="InterPro" id="IPR037359">
    <property type="entry name" value="NST/OST"/>
</dbReference>
<dbReference type="InterPro" id="IPR000863">
    <property type="entry name" value="Sulfotransferase_dom"/>
</dbReference>
<dbReference type="Pfam" id="PF00685">
    <property type="entry name" value="Sulfotransfer_1"/>
    <property type="match status" value="1"/>
</dbReference>
<dbReference type="Pfam" id="PF00515">
    <property type="entry name" value="TPR_1"/>
    <property type="match status" value="1"/>
</dbReference>
<dbReference type="SUPFAM" id="SSF52540">
    <property type="entry name" value="P-loop containing nucleoside triphosphate hydrolases"/>
    <property type="match status" value="1"/>
</dbReference>
<dbReference type="PANTHER" id="PTHR10605">
    <property type="entry name" value="HEPARAN SULFATE SULFOTRANSFERASE"/>
    <property type="match status" value="1"/>
</dbReference>
<dbReference type="OrthoDB" id="9797480at2"/>
<dbReference type="PANTHER" id="PTHR10605:SF56">
    <property type="entry name" value="BIFUNCTIONAL HEPARAN SULFATE N-DEACETYLASE_N-SULFOTRANSFERASE"/>
    <property type="match status" value="1"/>
</dbReference>
<dbReference type="Proteomes" id="UP000010478">
    <property type="component" value="Chromosome"/>
</dbReference>
<dbReference type="PROSITE" id="PS50005">
    <property type="entry name" value="TPR"/>
    <property type="match status" value="4"/>
</dbReference>
<keyword evidence="1 5" id="KW-0808">Transferase</keyword>
<keyword evidence="3" id="KW-0802">TPR repeat</keyword>
<dbReference type="Pfam" id="PF13414">
    <property type="entry name" value="TPR_11"/>
    <property type="match status" value="2"/>
</dbReference>
<evidence type="ECO:0000313" key="5">
    <source>
        <dbReference type="EMBL" id="AFZ04675.1"/>
    </source>
</evidence>
<keyword evidence="2" id="KW-0325">Glycoprotein</keyword>
<feature type="repeat" description="TPR" evidence="3">
    <location>
        <begin position="36"/>
        <end position="69"/>
    </location>
</feature>
<dbReference type="SUPFAM" id="SSF48452">
    <property type="entry name" value="TPR-like"/>
    <property type="match status" value="2"/>
</dbReference>
<dbReference type="InterPro" id="IPR027417">
    <property type="entry name" value="P-loop_NTPase"/>
</dbReference>
<dbReference type="InterPro" id="IPR019734">
    <property type="entry name" value="TPR_rpt"/>
</dbReference>
<dbReference type="SMART" id="SM00028">
    <property type="entry name" value="TPR"/>
    <property type="match status" value="8"/>
</dbReference>
<evidence type="ECO:0000259" key="4">
    <source>
        <dbReference type="Pfam" id="PF00685"/>
    </source>
</evidence>
<keyword evidence="6" id="KW-1185">Reference proteome</keyword>
<dbReference type="Gene3D" id="1.25.40.10">
    <property type="entry name" value="Tetratricopeptide repeat domain"/>
    <property type="match status" value="3"/>
</dbReference>
<feature type="domain" description="Sulfotransferase" evidence="4">
    <location>
        <begin position="423"/>
        <end position="616"/>
    </location>
</feature>
<dbReference type="EMBL" id="CP003614">
    <property type="protein sequence ID" value="AFZ04675.1"/>
    <property type="molecule type" value="Genomic_DNA"/>
</dbReference>
<feature type="repeat" description="TPR" evidence="3">
    <location>
        <begin position="2"/>
        <end position="35"/>
    </location>
</feature>
<dbReference type="STRING" id="179408.Osc7112_0028"/>
<organism evidence="5 6">
    <name type="scientific">Phormidium nigroviride PCC 7112</name>
    <dbReference type="NCBI Taxonomy" id="179408"/>
    <lineage>
        <taxon>Bacteria</taxon>
        <taxon>Bacillati</taxon>
        <taxon>Cyanobacteriota</taxon>
        <taxon>Cyanophyceae</taxon>
        <taxon>Oscillatoriophycideae</taxon>
        <taxon>Oscillatoriales</taxon>
        <taxon>Oscillatoriaceae</taxon>
        <taxon>Phormidium</taxon>
    </lineage>
</organism>
<dbReference type="eggNOG" id="COG0457">
    <property type="taxonomic scope" value="Bacteria"/>
</dbReference>
<dbReference type="HOGENOM" id="CLU_017703_7_0_3"/>
<sequence length="660" mass="75996">MDNDYHDLGNSLQESGRFDEAVAAYKKAIELNPDFSWSYHCLGDVLLKLEKWEEAVAAYKKAVELNPDFSWSYHNLGDALLKLRRWEEAAAAYRCEIALNSDFAWSFCNLGDALTKLKQWDEAIATYLKAVEIDGDLPGIYDKLGYALRQTESDFNLVLEQSQLQITPKNGEFYLQLGKNLAKYDRPKSAIIIYNFLLTNMPSCAGLSGELEELLQQQEKCVREALEEDRALASSRATVAQKPDDCWSYYNLGAVLSHQKYWEEAAAAFFQALKINPDLPWWFYYNLWEVFVRQNKLDEVEKLCREVVAAKPEAFWPYLNLGEALTRQGKIAEAIDFYRTVSYKQSFASIISKRTGKMPVPQADTGKMPVPQADTGKMPVPQADTGKMPVPQADTGKMPVPQQETGKMPVPQNWNLKPVKVPNFIIIGCQRCGTTSLYTYLAQHPQILTPIKKEMDFFSWHFDRGIDWYLAHFPPMPSGEQFVTGEASPSYFDSREAPERLYSLFPEAKLIVLLRNPVDRAISQFYRLTGLNWEARSLDRAISDEVERLNQNPEYIIGEEPGNYLARGRYIEFIKKWRTFFPPEQLLILKSEDFYAGAATTLKQVLEFLDLPEYQLSEYQNANPGSYQPVNESVRDWLSDYFRPYNQEVEEYLGRQFDWE</sequence>
<accession>K9VBR1</accession>
<dbReference type="InterPro" id="IPR011990">
    <property type="entry name" value="TPR-like_helical_dom_sf"/>
</dbReference>
<dbReference type="Gene3D" id="3.40.50.300">
    <property type="entry name" value="P-loop containing nucleotide triphosphate hydrolases"/>
    <property type="match status" value="1"/>
</dbReference>
<gene>
    <name evidence="5" type="ORF">Osc7112_0028</name>
</gene>
<evidence type="ECO:0000313" key="6">
    <source>
        <dbReference type="Proteomes" id="UP000010478"/>
    </source>
</evidence>
<feature type="repeat" description="TPR" evidence="3">
    <location>
        <begin position="104"/>
        <end position="137"/>
    </location>
</feature>
<proteinExistence type="predicted"/>
<dbReference type="GO" id="GO:0008146">
    <property type="term" value="F:sulfotransferase activity"/>
    <property type="evidence" value="ECO:0007669"/>
    <property type="project" value="InterPro"/>
</dbReference>
<name>K9VBR1_9CYAN</name>